<dbReference type="Proteomes" id="UP000032287">
    <property type="component" value="Unassembled WGS sequence"/>
</dbReference>
<dbReference type="Pfam" id="PF02698">
    <property type="entry name" value="DUF218"/>
    <property type="match status" value="1"/>
</dbReference>
<dbReference type="STRING" id="137591.AO080_07175"/>
<feature type="domain" description="DUF218" evidence="1">
    <location>
        <begin position="38"/>
        <end position="146"/>
    </location>
</feature>
<dbReference type="GO" id="GO:0005886">
    <property type="term" value="C:plasma membrane"/>
    <property type="evidence" value="ECO:0007669"/>
    <property type="project" value="TreeGrafter"/>
</dbReference>
<evidence type="ECO:0000313" key="2">
    <source>
        <dbReference type="EMBL" id="KIU21308.1"/>
    </source>
</evidence>
<evidence type="ECO:0000259" key="1">
    <source>
        <dbReference type="Pfam" id="PF02698"/>
    </source>
</evidence>
<proteinExistence type="predicted"/>
<dbReference type="AlphaFoldDB" id="A0A0D1JIU2"/>
<organism evidence="2 3">
    <name type="scientific">Weissella cibaria</name>
    <dbReference type="NCBI Taxonomy" id="137591"/>
    <lineage>
        <taxon>Bacteria</taxon>
        <taxon>Bacillati</taxon>
        <taxon>Bacillota</taxon>
        <taxon>Bacilli</taxon>
        <taxon>Lactobacillales</taxon>
        <taxon>Lactobacillaceae</taxon>
        <taxon>Weissella</taxon>
    </lineage>
</organism>
<dbReference type="CDD" id="cd06259">
    <property type="entry name" value="YdcF-like"/>
    <property type="match status" value="1"/>
</dbReference>
<protein>
    <recommendedName>
        <fullName evidence="1">DUF218 domain-containing protein</fullName>
    </recommendedName>
</protein>
<sequence length="213" mass="24158">MNEKVLTAAKVLYDFHHQERPTNHADFILTMGSHDLRPAEHAAELFLQGKADFIVAAGGFGKITRDLWQIPEAEKYAEIMRAAGVPADKIFIENESTNSGQNFQFTKRLLASKQITVRSGLIVSKTYLGRRAMATAQRQWPEVDWYIDSPAIPFEQYPTVDVPLERMIALMVGDTQRLLTYPDRGFQVPVTMPDRVLGAYEYLIAQGYTTYLQ</sequence>
<comment type="caution">
    <text evidence="2">The sequence shown here is derived from an EMBL/GenBank/DDBJ whole genome shotgun (WGS) entry which is preliminary data.</text>
</comment>
<dbReference type="RefSeq" id="WP_043711012.1">
    <property type="nucleotide sequence ID" value="NZ_CP012873.1"/>
</dbReference>
<dbReference type="eggNOG" id="COG1434">
    <property type="taxonomic scope" value="Bacteria"/>
</dbReference>
<dbReference type="PATRIC" id="fig|137591.25.peg.738"/>
<dbReference type="Gene3D" id="3.40.50.620">
    <property type="entry name" value="HUPs"/>
    <property type="match status" value="1"/>
</dbReference>
<gene>
    <name evidence="2" type="ORF">QX99_00768</name>
</gene>
<dbReference type="OrthoDB" id="9782395at2"/>
<dbReference type="KEGG" id="wcb:AO080_07175"/>
<accession>A0A0D1JIU2</accession>
<evidence type="ECO:0000313" key="3">
    <source>
        <dbReference type="Proteomes" id="UP000032287"/>
    </source>
</evidence>
<dbReference type="InterPro" id="IPR003848">
    <property type="entry name" value="DUF218"/>
</dbReference>
<dbReference type="PANTHER" id="PTHR30336">
    <property type="entry name" value="INNER MEMBRANE PROTEIN, PROBABLE PERMEASE"/>
    <property type="match status" value="1"/>
</dbReference>
<dbReference type="PANTHER" id="PTHR30336:SF20">
    <property type="entry name" value="DUF218 DOMAIN-CONTAINING PROTEIN"/>
    <property type="match status" value="1"/>
</dbReference>
<reference evidence="2 3" key="1">
    <citation type="journal article" date="2015" name="Microbiology (Mosc.)">
        <title>Genomics of the Weissella cibaria species with an examination of its metabolic traits.</title>
        <authorList>
            <person name="Lynch K.M."/>
            <person name="Lucid A."/>
            <person name="Arendt E.K."/>
            <person name="Sleator R.D."/>
            <person name="Lucey B."/>
            <person name="Coffey A."/>
        </authorList>
    </citation>
    <scope>NUCLEOTIDE SEQUENCE [LARGE SCALE GENOMIC DNA]</scope>
    <source>
        <strain evidence="2 3">MG1</strain>
    </source>
</reference>
<dbReference type="InterPro" id="IPR014729">
    <property type="entry name" value="Rossmann-like_a/b/a_fold"/>
</dbReference>
<dbReference type="InterPro" id="IPR051599">
    <property type="entry name" value="Cell_Envelope_Assoc"/>
</dbReference>
<dbReference type="EMBL" id="JWHU01000010">
    <property type="protein sequence ID" value="KIU21308.1"/>
    <property type="molecule type" value="Genomic_DNA"/>
</dbReference>
<keyword evidence="3" id="KW-1185">Reference proteome</keyword>
<name>A0A0D1JIU2_9LACO</name>